<accession>A0A382IYY1</accession>
<dbReference type="Gene3D" id="3.40.50.1000">
    <property type="entry name" value="HAD superfamily/HAD-like"/>
    <property type="match status" value="1"/>
</dbReference>
<proteinExistence type="predicted"/>
<dbReference type="InterPro" id="IPR036412">
    <property type="entry name" value="HAD-like_sf"/>
</dbReference>
<dbReference type="AlphaFoldDB" id="A0A382IYY1"/>
<evidence type="ECO:0000313" key="1">
    <source>
        <dbReference type="EMBL" id="SVC04569.1"/>
    </source>
</evidence>
<gene>
    <name evidence="1" type="ORF">METZ01_LOCUS257423</name>
</gene>
<sequence length="195" mass="22588">MEINTTPLVVDLDHTLIETDLLFLSSLGVLVRRPWLVFHYFFWLWKGKGYLKDKLVKRFEINVPELPYNQSVISYILQRKKQGCKIVLATASHKNYAFAVAKHLKFFDDVMASNKDYNLSSHNKAEALVQRYGEGNFDYMGDHMRDLPIWEVSQLSIIVNATNRIISSTKHLNTLILSSKNQNPSTREDKTARKI</sequence>
<dbReference type="EMBL" id="UINC01070425">
    <property type="protein sequence ID" value="SVC04569.1"/>
    <property type="molecule type" value="Genomic_DNA"/>
</dbReference>
<evidence type="ECO:0008006" key="2">
    <source>
        <dbReference type="Google" id="ProtNLM"/>
    </source>
</evidence>
<dbReference type="SUPFAM" id="SSF56784">
    <property type="entry name" value="HAD-like"/>
    <property type="match status" value="1"/>
</dbReference>
<reference evidence="1" key="1">
    <citation type="submission" date="2018-05" db="EMBL/GenBank/DDBJ databases">
        <authorList>
            <person name="Lanie J.A."/>
            <person name="Ng W.-L."/>
            <person name="Kazmierczak K.M."/>
            <person name="Andrzejewski T.M."/>
            <person name="Davidsen T.M."/>
            <person name="Wayne K.J."/>
            <person name="Tettelin H."/>
            <person name="Glass J.I."/>
            <person name="Rusch D."/>
            <person name="Podicherti R."/>
            <person name="Tsui H.-C.T."/>
            <person name="Winkler M.E."/>
        </authorList>
    </citation>
    <scope>NUCLEOTIDE SEQUENCE</scope>
</reference>
<protein>
    <recommendedName>
        <fullName evidence="2">UbiA prenyltransferase family protein</fullName>
    </recommendedName>
</protein>
<dbReference type="InterPro" id="IPR023214">
    <property type="entry name" value="HAD_sf"/>
</dbReference>
<name>A0A382IYY1_9ZZZZ</name>
<organism evidence="1">
    <name type="scientific">marine metagenome</name>
    <dbReference type="NCBI Taxonomy" id="408172"/>
    <lineage>
        <taxon>unclassified sequences</taxon>
        <taxon>metagenomes</taxon>
        <taxon>ecological metagenomes</taxon>
    </lineage>
</organism>